<feature type="domain" description="TNase-like" evidence="7">
    <location>
        <begin position="502"/>
        <end position="641"/>
    </location>
</feature>
<dbReference type="InterPro" id="IPR016685">
    <property type="entry name" value="Silence_cplx_Nase-comp_TudorSN"/>
</dbReference>
<dbReference type="PANTHER" id="PTHR12302">
    <property type="entry name" value="EBNA2 BINDING PROTEIN P100"/>
    <property type="match status" value="1"/>
</dbReference>
<dbReference type="GO" id="GO:0004518">
    <property type="term" value="F:nuclease activity"/>
    <property type="evidence" value="ECO:0007669"/>
    <property type="project" value="TreeGrafter"/>
</dbReference>
<feature type="region of interest" description="Disordered" evidence="5">
    <location>
        <begin position="894"/>
        <end position="919"/>
    </location>
</feature>
<evidence type="ECO:0000256" key="2">
    <source>
        <dbReference type="ARBA" id="ARBA00022490"/>
    </source>
</evidence>
<evidence type="ECO:0000313" key="9">
    <source>
        <dbReference type="Proteomes" id="UP001255856"/>
    </source>
</evidence>
<evidence type="ECO:0000256" key="3">
    <source>
        <dbReference type="ARBA" id="ARBA00022737"/>
    </source>
</evidence>
<evidence type="ECO:0000313" key="8">
    <source>
        <dbReference type="EMBL" id="KAK2080076.1"/>
    </source>
</evidence>
<organism evidence="8 9">
    <name type="scientific">Prototheca wickerhamii</name>
    <dbReference type="NCBI Taxonomy" id="3111"/>
    <lineage>
        <taxon>Eukaryota</taxon>
        <taxon>Viridiplantae</taxon>
        <taxon>Chlorophyta</taxon>
        <taxon>core chlorophytes</taxon>
        <taxon>Trebouxiophyceae</taxon>
        <taxon>Chlorellales</taxon>
        <taxon>Chlorellaceae</taxon>
        <taxon>Prototheca</taxon>
    </lineage>
</organism>
<dbReference type="PROSITE" id="PS50304">
    <property type="entry name" value="TUDOR"/>
    <property type="match status" value="1"/>
</dbReference>
<keyword evidence="2 4" id="KW-0963">Cytoplasm</keyword>
<dbReference type="FunFam" id="2.40.50.90:FF:000018">
    <property type="entry name" value="Ribonuclease"/>
    <property type="match status" value="1"/>
</dbReference>
<evidence type="ECO:0000259" key="6">
    <source>
        <dbReference type="PROSITE" id="PS50304"/>
    </source>
</evidence>
<evidence type="ECO:0000256" key="1">
    <source>
        <dbReference type="ARBA" id="ARBA00004496"/>
    </source>
</evidence>
<dbReference type="InterPro" id="IPR035437">
    <property type="entry name" value="SNase_OB-fold_sf"/>
</dbReference>
<evidence type="ECO:0000256" key="5">
    <source>
        <dbReference type="SAM" id="MobiDB-lite"/>
    </source>
</evidence>
<dbReference type="Proteomes" id="UP001255856">
    <property type="component" value="Unassembled WGS sequence"/>
</dbReference>
<dbReference type="EMBL" id="JASFZW010000002">
    <property type="protein sequence ID" value="KAK2080076.1"/>
    <property type="molecule type" value="Genomic_DNA"/>
</dbReference>
<reference evidence="8" key="1">
    <citation type="submission" date="2021-01" db="EMBL/GenBank/DDBJ databases">
        <authorList>
            <person name="Eckstrom K.M.E."/>
        </authorList>
    </citation>
    <scope>NUCLEOTIDE SEQUENCE</scope>
    <source>
        <strain evidence="8">UVCC 0001</strain>
    </source>
</reference>
<dbReference type="PANTHER" id="PTHR12302:SF2">
    <property type="entry name" value="STAPHYLOCOCCAL NUCLEASE DOMAIN-CONTAINING PROTEIN 1"/>
    <property type="match status" value="1"/>
</dbReference>
<feature type="domain" description="TNase-like" evidence="7">
    <location>
        <begin position="6"/>
        <end position="146"/>
    </location>
</feature>
<gene>
    <name evidence="8" type="ORF">QBZ16_002472</name>
</gene>
<dbReference type="FunFam" id="2.30.30.140:FF:000018">
    <property type="entry name" value="Serine/threonine-protein kinase 31"/>
    <property type="match status" value="1"/>
</dbReference>
<dbReference type="SUPFAM" id="SSF50199">
    <property type="entry name" value="Staphylococcal nuclease"/>
    <property type="match status" value="5"/>
</dbReference>
<dbReference type="GO" id="GO:0031332">
    <property type="term" value="C:RNAi effector complex"/>
    <property type="evidence" value="ECO:0007669"/>
    <property type="project" value="InterPro"/>
</dbReference>
<dbReference type="GO" id="GO:0006402">
    <property type="term" value="P:mRNA catabolic process"/>
    <property type="evidence" value="ECO:0007669"/>
    <property type="project" value="UniProtKB-UniRule"/>
</dbReference>
<accession>A0AAD9IKD1</accession>
<dbReference type="InterPro" id="IPR016071">
    <property type="entry name" value="Staphylococal_nuclease_OB-fold"/>
</dbReference>
<sequence length="919" mass="96725">MSKPSGWLRGTVKEVLSGDTLVLAGTVRSGIPPEKKLTLASLMAPRLGRRDGSTPDEPFAWESREFLRKLTIGKPVVFRVEYALEAAGGREFGSVFFEDKTNVALEVASHGWSKVRTGGGQQSPFQEELVRAAEEAEQRGLGVHCKDPEALAAAVRPVAAGEEFDAQAFLAATGKGEQVRAIVEAVLSGSMLRVTLLPGLQSATVMVAGALCPSPGKRAAEAAAPAEGEAAAPVDTAEAGGREAKWYVESRALNREVTLTLAGTSQYGVLVASVGCPVASSERTEDLAAGLLRGGLAKGAEWSLNMLSAGGFQLREAERAARQARAGIWKNHVPAAGGSAKLSDEFSGVVAEVVSGDCVVVRDAASGVERRVNLASPWGAEAREALRKALIGKQVRVKMEYTRKGATRVMAFGSVVLAQAPADAPADAALLVVSRGLAAAVRHRADDERAGAYGEIVAAEEEAKKAKRGQWAPKAPAPARINDLTGNATRARGHLPFLQRAGRVLGMVEVVLSAHKLKVYVPKEGATLAFSPLGVKCPSRGMAAAHGRPAAPEEPCWQEALAFTRAAALQREVEIEVVDVDRVGTFLGRLRVRDSKQDLGQALVAAGLARLQRAALDPASDADLFAAEDAAKAKKLKIWANYDPEAAAKAAAAKAAAEDGSDGPTVQMEVVVTDVRDGNTFYVQNASEPRVDWIAQELAALDLGASEAPKAVLRAGDKCIAKYELDGQWYRAAVEKAYTTDPTSPEYDILFVDFGNTARVKGAALRPADSALAAVAPQAQAATLAFVRAPALESEWGVDAAQALADLVGDGRRLVATVEAREKLPASGKQWGEQAAVKLHLGLREAEGKPSVNAQLVEAGLAKVAAPKGGRASALLDEVREACEAARRRRVGIWQYGDPGSDSEDEAAYPKLRSAGPRR</sequence>
<dbReference type="SMART" id="SM00318">
    <property type="entry name" value="SNc"/>
    <property type="match status" value="4"/>
</dbReference>
<dbReference type="InterPro" id="IPR002999">
    <property type="entry name" value="Tudor"/>
</dbReference>
<feature type="domain" description="TNase-like" evidence="7">
    <location>
        <begin position="344"/>
        <end position="473"/>
    </location>
</feature>
<dbReference type="AlphaFoldDB" id="A0AAD9IKD1"/>
<dbReference type="GO" id="GO:0005829">
    <property type="term" value="C:cytosol"/>
    <property type="evidence" value="ECO:0007669"/>
    <property type="project" value="UniProtKB-UniRule"/>
</dbReference>
<evidence type="ECO:0000259" key="7">
    <source>
        <dbReference type="PROSITE" id="PS50830"/>
    </source>
</evidence>
<comment type="caution">
    <text evidence="8">The sequence shown here is derived from an EMBL/GenBank/DDBJ whole genome shotgun (WGS) entry which is preliminary data.</text>
</comment>
<feature type="domain" description="TNase-like" evidence="7">
    <location>
        <begin position="177"/>
        <end position="331"/>
    </location>
</feature>
<dbReference type="GO" id="GO:0031047">
    <property type="term" value="P:regulatory ncRNA-mediated gene silencing"/>
    <property type="evidence" value="ECO:0007669"/>
    <property type="project" value="UniProtKB-UniRule"/>
</dbReference>
<keyword evidence="3" id="KW-0677">Repeat</keyword>
<dbReference type="GO" id="GO:0003723">
    <property type="term" value="F:RNA binding"/>
    <property type="evidence" value="ECO:0007669"/>
    <property type="project" value="UniProtKB-UniRule"/>
</dbReference>
<dbReference type="SMART" id="SM00333">
    <property type="entry name" value="TUDOR"/>
    <property type="match status" value="1"/>
</dbReference>
<name>A0AAD9IKD1_PROWI</name>
<dbReference type="Pfam" id="PF00567">
    <property type="entry name" value="TUDOR"/>
    <property type="match status" value="1"/>
</dbReference>
<dbReference type="Gene3D" id="2.30.30.140">
    <property type="match status" value="1"/>
</dbReference>
<proteinExistence type="predicted"/>
<dbReference type="Gene3D" id="2.40.50.90">
    <property type="match status" value="5"/>
</dbReference>
<evidence type="ECO:0000256" key="4">
    <source>
        <dbReference type="PIRNR" id="PIRNR017179"/>
    </source>
</evidence>
<comment type="subcellular location">
    <subcellularLocation>
        <location evidence="1 4">Cytoplasm</location>
    </subcellularLocation>
</comment>
<keyword evidence="9" id="KW-1185">Reference proteome</keyword>
<dbReference type="GO" id="GO:0005634">
    <property type="term" value="C:nucleus"/>
    <property type="evidence" value="ECO:0007669"/>
    <property type="project" value="TreeGrafter"/>
</dbReference>
<dbReference type="PIRSF" id="PIRSF017179">
    <property type="entry name" value="RISC-Tudor-SN"/>
    <property type="match status" value="1"/>
</dbReference>
<comment type="function">
    <text evidence="4">Cytoprotective ribonuclease (RNase) required for resistance to abiotic stresses, acting as a positive regulator of mRNA decapping during stress.</text>
</comment>
<protein>
    <recommendedName>
        <fullName evidence="4">Ribonuclease</fullName>
    </recommendedName>
</protein>
<feature type="domain" description="Tudor" evidence="6">
    <location>
        <begin position="712"/>
        <end position="775"/>
    </location>
</feature>
<dbReference type="Pfam" id="PF00565">
    <property type="entry name" value="SNase"/>
    <property type="match status" value="5"/>
</dbReference>
<dbReference type="PROSITE" id="PS50830">
    <property type="entry name" value="TNASE_3"/>
    <property type="match status" value="4"/>
</dbReference>